<dbReference type="RefSeq" id="WP_212588785.1">
    <property type="nucleotide sequence ID" value="NZ_JAERKB010000001.1"/>
</dbReference>
<dbReference type="EMBL" id="JAERKB010000001">
    <property type="protein sequence ID" value="MBS0967813.1"/>
    <property type="molecule type" value="Genomic_DNA"/>
</dbReference>
<dbReference type="Proteomes" id="UP000680634">
    <property type="component" value="Unassembled WGS sequence"/>
</dbReference>
<comment type="caution">
    <text evidence="1">The sequence shown here is derived from an EMBL/GenBank/DDBJ whole genome shotgun (WGS) entry which is preliminary data.</text>
</comment>
<evidence type="ECO:0000313" key="2">
    <source>
        <dbReference type="Proteomes" id="UP000680634"/>
    </source>
</evidence>
<reference evidence="1 2" key="1">
    <citation type="submission" date="2020-12" db="EMBL/GenBank/DDBJ databases">
        <authorList>
            <person name="Mcmullen J.G."/>
        </authorList>
    </citation>
    <scope>NUCLEOTIDE SEQUENCE [LARGE SCALE GENOMIC DNA]</scope>
    <source>
        <strain evidence="1 2">JGM97</strain>
    </source>
</reference>
<evidence type="ECO:0000313" key="1">
    <source>
        <dbReference type="EMBL" id="MBS0967813.1"/>
    </source>
</evidence>
<name>A0ABS5JCY7_9GAMM</name>
<proteinExistence type="predicted"/>
<reference evidence="2" key="2">
    <citation type="submission" date="2023-07" db="EMBL/GenBank/DDBJ databases">
        <title>Genome-inferred correspondence between phylogeny and metabolic traits in the wild Drosophila gut microbiome.</title>
        <authorList>
            <person name="Bueno E."/>
            <person name="Blow F."/>
            <person name="Douglas A.E."/>
        </authorList>
    </citation>
    <scope>NUCLEOTIDE SEQUENCE [LARGE SCALE GENOMIC DNA]</scope>
    <source>
        <strain evidence="2">JGM97</strain>
    </source>
</reference>
<organism evidence="1 2">
    <name type="scientific">Nissabacter archeti</name>
    <dbReference type="NCBI Taxonomy" id="1917880"/>
    <lineage>
        <taxon>Bacteria</taxon>
        <taxon>Pseudomonadati</taxon>
        <taxon>Pseudomonadota</taxon>
        <taxon>Gammaproteobacteria</taxon>
        <taxon>Enterobacterales</taxon>
        <taxon>Yersiniaceae</taxon>
        <taxon>Nissabacter</taxon>
    </lineage>
</organism>
<keyword evidence="2" id="KW-1185">Reference proteome</keyword>
<protein>
    <submittedName>
        <fullName evidence="1">Uncharacterized protein</fullName>
    </submittedName>
</protein>
<gene>
    <name evidence="1" type="ORF">JK232_02795</name>
</gene>
<sequence>MRILLFLIIYYPSFIFAKHIECINQLEAASLVKRLSNESISSDILKEMAIENLQESFDQYSYLRSNNLIIARSNEVVFGWGGGKNFNMPSEYSKEFPEEGICVWEITFSLPEYVRRMCDDDGAYGYFFNFRKEDGVMKLNSIVDIIDELPNGEVACKKMSDYLKINGEK</sequence>
<accession>A0ABS5JCY7</accession>